<dbReference type="WBParaSite" id="GPUH_0002028801-mRNA-1">
    <property type="protein sequence ID" value="GPUH_0002028801-mRNA-1"/>
    <property type="gene ID" value="GPUH_0002028801"/>
</dbReference>
<reference evidence="1" key="1">
    <citation type="submission" date="2016-06" db="UniProtKB">
        <authorList>
            <consortium name="WormBaseParasite"/>
        </authorList>
    </citation>
    <scope>IDENTIFICATION</scope>
</reference>
<dbReference type="GO" id="GO:0140326">
    <property type="term" value="F:ATPase-coupled intramembrane lipid transporter activity"/>
    <property type="evidence" value="ECO:0007669"/>
    <property type="project" value="TreeGrafter"/>
</dbReference>
<dbReference type="Pfam" id="PF13246">
    <property type="entry name" value="Cation_ATPase"/>
    <property type="match status" value="1"/>
</dbReference>
<dbReference type="AlphaFoldDB" id="A0A183EH22"/>
<dbReference type="SUPFAM" id="SSF81660">
    <property type="entry name" value="Metal cation-transporting ATPase, ATP-binding domain N"/>
    <property type="match status" value="1"/>
</dbReference>
<sequence length="121" mass="13757">LRLLFQEKAETVKEFLRMMAVCHTVVPEKQEDGNLRYQASSPDEGALVRGAAALGFVFHTRKPQSILVSELGINKSYEVLNVLEFTSDRKRMGVVVRFPTGILKLYVKGAVSKWKFFIFFS</sequence>
<protein>
    <submittedName>
        <fullName evidence="1">MON1B protein</fullName>
    </submittedName>
</protein>
<dbReference type="GO" id="GO:0045332">
    <property type="term" value="P:phospholipid translocation"/>
    <property type="evidence" value="ECO:0007669"/>
    <property type="project" value="TreeGrafter"/>
</dbReference>
<dbReference type="GO" id="GO:0005802">
    <property type="term" value="C:trans-Golgi network"/>
    <property type="evidence" value="ECO:0007669"/>
    <property type="project" value="TreeGrafter"/>
</dbReference>
<name>A0A183EH22_9BILA</name>
<proteinExistence type="predicted"/>
<accession>A0A183EH22</accession>
<dbReference type="PANTHER" id="PTHR24092">
    <property type="entry name" value="PROBABLE PHOSPHOLIPID-TRANSPORTING ATPASE"/>
    <property type="match status" value="1"/>
</dbReference>
<dbReference type="Gene3D" id="3.40.1110.10">
    <property type="entry name" value="Calcium-transporting ATPase, cytoplasmic domain N"/>
    <property type="match status" value="1"/>
</dbReference>
<dbReference type="GO" id="GO:0000166">
    <property type="term" value="F:nucleotide binding"/>
    <property type="evidence" value="ECO:0007669"/>
    <property type="project" value="InterPro"/>
</dbReference>
<dbReference type="PANTHER" id="PTHR24092:SF150">
    <property type="entry name" value="PHOSPHOLIPID-TRANSPORTING ATPASE"/>
    <property type="match status" value="1"/>
</dbReference>
<evidence type="ECO:0000313" key="1">
    <source>
        <dbReference type="WBParaSite" id="GPUH_0002028801-mRNA-1"/>
    </source>
</evidence>
<dbReference type="InterPro" id="IPR023299">
    <property type="entry name" value="ATPase_P-typ_cyto_dom_N"/>
</dbReference>
<organism evidence="1">
    <name type="scientific">Gongylonema pulchrum</name>
    <dbReference type="NCBI Taxonomy" id="637853"/>
    <lineage>
        <taxon>Eukaryota</taxon>
        <taxon>Metazoa</taxon>
        <taxon>Ecdysozoa</taxon>
        <taxon>Nematoda</taxon>
        <taxon>Chromadorea</taxon>
        <taxon>Rhabditida</taxon>
        <taxon>Spirurina</taxon>
        <taxon>Spiruromorpha</taxon>
        <taxon>Spiruroidea</taxon>
        <taxon>Gongylonematidae</taxon>
        <taxon>Gongylonema</taxon>
    </lineage>
</organism>
<dbReference type="GO" id="GO:0005886">
    <property type="term" value="C:plasma membrane"/>
    <property type="evidence" value="ECO:0007669"/>
    <property type="project" value="TreeGrafter"/>
</dbReference>